<evidence type="ECO:0000313" key="5">
    <source>
        <dbReference type="EMBL" id="CAN93134.1"/>
    </source>
</evidence>
<feature type="region of interest" description="Disordered" evidence="1">
    <location>
        <begin position="216"/>
        <end position="261"/>
    </location>
</feature>
<dbReference type="InterPro" id="IPR025640">
    <property type="entry name" value="GYF_2"/>
</dbReference>
<keyword evidence="2" id="KW-0472">Membrane</keyword>
<evidence type="ECO:0000256" key="2">
    <source>
        <dbReference type="SAM" id="Phobius"/>
    </source>
</evidence>
<dbReference type="Proteomes" id="UP000002139">
    <property type="component" value="Chromosome"/>
</dbReference>
<name>A9GFD2_SORC5</name>
<accession>A9GFD2</accession>
<keyword evidence="2" id="KW-1133">Transmembrane helix</keyword>
<dbReference type="NCBIfam" id="TIGR02098">
    <property type="entry name" value="MJ0042_CXXC"/>
    <property type="match status" value="1"/>
</dbReference>
<proteinExistence type="predicted"/>
<evidence type="ECO:0000259" key="4">
    <source>
        <dbReference type="Pfam" id="PF14237"/>
    </source>
</evidence>
<feature type="domain" description="GYF" evidence="4">
    <location>
        <begin position="130"/>
        <end position="163"/>
    </location>
</feature>
<evidence type="ECO:0000256" key="1">
    <source>
        <dbReference type="SAM" id="MobiDB-lite"/>
    </source>
</evidence>
<gene>
    <name evidence="5" type="ordered locus">sce2975</name>
</gene>
<evidence type="ECO:0000259" key="3">
    <source>
        <dbReference type="Pfam" id="PF13717"/>
    </source>
</evidence>
<keyword evidence="6" id="KW-1185">Reference proteome</keyword>
<feature type="transmembrane region" description="Helical" evidence="2">
    <location>
        <begin position="356"/>
        <end position="376"/>
    </location>
</feature>
<reference evidence="5 6" key="1">
    <citation type="journal article" date="2007" name="Nat. Biotechnol.">
        <title>Complete genome sequence of the myxobacterium Sorangium cellulosum.</title>
        <authorList>
            <person name="Schneiker S."/>
            <person name="Perlova O."/>
            <person name="Kaiser O."/>
            <person name="Gerth K."/>
            <person name="Alici A."/>
            <person name="Altmeyer M.O."/>
            <person name="Bartels D."/>
            <person name="Bekel T."/>
            <person name="Beyer S."/>
            <person name="Bode E."/>
            <person name="Bode H.B."/>
            <person name="Bolten C.J."/>
            <person name="Choudhuri J.V."/>
            <person name="Doss S."/>
            <person name="Elnakady Y.A."/>
            <person name="Frank B."/>
            <person name="Gaigalat L."/>
            <person name="Goesmann A."/>
            <person name="Groeger C."/>
            <person name="Gross F."/>
            <person name="Jelsbak L."/>
            <person name="Jelsbak L."/>
            <person name="Kalinowski J."/>
            <person name="Kegler C."/>
            <person name="Knauber T."/>
            <person name="Konietzny S."/>
            <person name="Kopp M."/>
            <person name="Krause L."/>
            <person name="Krug D."/>
            <person name="Linke B."/>
            <person name="Mahmud T."/>
            <person name="Martinez-Arias R."/>
            <person name="McHardy A.C."/>
            <person name="Merai M."/>
            <person name="Meyer F."/>
            <person name="Mormann S."/>
            <person name="Munoz-Dorado J."/>
            <person name="Perez J."/>
            <person name="Pradella S."/>
            <person name="Rachid S."/>
            <person name="Raddatz G."/>
            <person name="Rosenau F."/>
            <person name="Rueckert C."/>
            <person name="Sasse F."/>
            <person name="Scharfe M."/>
            <person name="Schuster S.C."/>
            <person name="Suen G."/>
            <person name="Treuner-Lange A."/>
            <person name="Velicer G.J."/>
            <person name="Vorholter F.-J."/>
            <person name="Weissman K.J."/>
            <person name="Welch R.D."/>
            <person name="Wenzel S.C."/>
            <person name="Whitworth D.E."/>
            <person name="Wilhelm S."/>
            <person name="Wittmann C."/>
            <person name="Bloecker H."/>
            <person name="Puehler A."/>
            <person name="Mueller R."/>
        </authorList>
    </citation>
    <scope>NUCLEOTIDE SEQUENCE [LARGE SCALE GENOMIC DNA]</scope>
    <source>
        <strain evidence="6">So ce56</strain>
    </source>
</reference>
<organism evidence="5 6">
    <name type="scientific">Sorangium cellulosum (strain So ce56)</name>
    <name type="common">Polyangium cellulosum (strain So ce56)</name>
    <dbReference type="NCBI Taxonomy" id="448385"/>
    <lineage>
        <taxon>Bacteria</taxon>
        <taxon>Pseudomonadati</taxon>
        <taxon>Myxococcota</taxon>
        <taxon>Polyangia</taxon>
        <taxon>Polyangiales</taxon>
        <taxon>Polyangiaceae</taxon>
        <taxon>Sorangium</taxon>
    </lineage>
</organism>
<sequence length="499" mass="49140">MLYEGTTTSAIVKRSCEIRRATGTSESEPPARHQGKLYATPRRHYTPAGQPPMKITCQSCQSKYTVSDEKVQGRTVKIKCRKCGATILVNSSGVTTNGGVADPVSGTSVPNDGTTYLVNVADGDQRSMALAEIVTSYQSGVINAETYVWADGMADWQPLGQIDTIVAALHAGSAPASVAAQEAAPVQSTSAPSGGAALGQTSPGVESVAAAAPRAAAVRRDPARPTQDLFGASPGVEAHRPSSDDVATSAPLFKSGAAPGQRDENSMLFSLSALTAKAAAPAPARAAVSASDDSGLIDLKALASGAGVRAPSPVASIVANDGGLFQLSAPIVTTARAPSVAPPNVGEAPSKNRAPLIIAAGIAIAGIAIAGVFFLMKGGGSTPVPTAVETAPPTAAAPATPAPLDTAPAPAPTASATASATATAEPVASAAPSATPTAAGARPNAKPSPRPNTGGSTAGKQAPAAAAPAPAAPAPAKRGGCGCAVGDLMCAMQCSAKGK</sequence>
<dbReference type="AlphaFoldDB" id="A9GFD2"/>
<dbReference type="Pfam" id="PF14237">
    <property type="entry name" value="GYF_2"/>
    <property type="match status" value="1"/>
</dbReference>
<dbReference type="HOGENOM" id="CLU_546168_0_0_7"/>
<feature type="region of interest" description="Disordered" evidence="1">
    <location>
        <begin position="386"/>
        <end position="478"/>
    </location>
</feature>
<dbReference type="KEGG" id="scl:sce2975"/>
<keyword evidence="2" id="KW-0812">Transmembrane</keyword>
<feature type="compositionally biased region" description="Low complexity" evidence="1">
    <location>
        <begin position="386"/>
        <end position="439"/>
    </location>
</feature>
<evidence type="ECO:0000313" key="6">
    <source>
        <dbReference type="Proteomes" id="UP000002139"/>
    </source>
</evidence>
<feature type="domain" description="Zinc finger/thioredoxin putative" evidence="3">
    <location>
        <begin position="53"/>
        <end position="87"/>
    </location>
</feature>
<dbReference type="InterPro" id="IPR011723">
    <property type="entry name" value="Znf/thioredoxin_put"/>
</dbReference>
<dbReference type="EMBL" id="AM746676">
    <property type="protein sequence ID" value="CAN93134.1"/>
    <property type="molecule type" value="Genomic_DNA"/>
</dbReference>
<dbReference type="Pfam" id="PF13717">
    <property type="entry name" value="Zn_ribbon_4"/>
    <property type="match status" value="1"/>
</dbReference>
<protein>
    <submittedName>
        <fullName evidence="5">Membrane protein</fullName>
    </submittedName>
</protein>